<proteinExistence type="predicted"/>
<evidence type="ECO:0000313" key="2">
    <source>
        <dbReference type="EMBL" id="CAD9993418.1"/>
    </source>
</evidence>
<name>A0A6U3EPE2_9STRA</name>
<gene>
    <name evidence="1" type="ORF">APAL1065_LOCUS26282</name>
    <name evidence="2" type="ORF">APAL1065_LOCUS26363</name>
</gene>
<sequence>MSRDRIIWLDLELYSLEDPKVLECAVILTTCNALDEVARKNWVIGTSIQVIRQRVLTNPFHTQHSINNGLIQACHQSSVTYAQWQSELMAFLRRHCQSGCRLAGFSVHKDLEVLRSEAPAVHQFLSHQVIDISSLDIIQWGLPALERAARFYTRSHGNHRAMSDNEAAIDKLKWYQQWLRTHCIA</sequence>
<protein>
    <submittedName>
        <fullName evidence="1">Uncharacterized protein</fullName>
    </submittedName>
</protein>
<evidence type="ECO:0000313" key="1">
    <source>
        <dbReference type="EMBL" id="CAD9993271.1"/>
    </source>
</evidence>
<dbReference type="EMBL" id="HBHT01039218">
    <property type="protein sequence ID" value="CAD9993418.1"/>
    <property type="molecule type" value="Transcribed_RNA"/>
</dbReference>
<dbReference type="EMBL" id="HBHT01039107">
    <property type="protein sequence ID" value="CAD9993271.1"/>
    <property type="molecule type" value="Transcribed_RNA"/>
</dbReference>
<dbReference type="GO" id="GO:0003676">
    <property type="term" value="F:nucleic acid binding"/>
    <property type="evidence" value="ECO:0007669"/>
    <property type="project" value="InterPro"/>
</dbReference>
<reference evidence="1" key="1">
    <citation type="submission" date="2021-01" db="EMBL/GenBank/DDBJ databases">
        <authorList>
            <person name="Corre E."/>
            <person name="Pelletier E."/>
            <person name="Niang G."/>
            <person name="Scheremetjew M."/>
            <person name="Finn R."/>
            <person name="Kale V."/>
            <person name="Holt S."/>
            <person name="Cochrane G."/>
            <person name="Meng A."/>
            <person name="Brown T."/>
            <person name="Cohen L."/>
        </authorList>
    </citation>
    <scope>NUCLEOTIDE SEQUENCE</scope>
    <source>
        <strain evidence="1">CCMP125</strain>
    </source>
</reference>
<dbReference type="InterPro" id="IPR036397">
    <property type="entry name" value="RNaseH_sf"/>
</dbReference>
<accession>A0A6U3EPE2</accession>
<dbReference type="AlphaFoldDB" id="A0A6U3EPE2"/>
<dbReference type="SUPFAM" id="SSF53098">
    <property type="entry name" value="Ribonuclease H-like"/>
    <property type="match status" value="1"/>
</dbReference>
<dbReference type="InterPro" id="IPR012337">
    <property type="entry name" value="RNaseH-like_sf"/>
</dbReference>
<organism evidence="1">
    <name type="scientific">Entomoneis paludosa</name>
    <dbReference type="NCBI Taxonomy" id="265537"/>
    <lineage>
        <taxon>Eukaryota</taxon>
        <taxon>Sar</taxon>
        <taxon>Stramenopiles</taxon>
        <taxon>Ochrophyta</taxon>
        <taxon>Bacillariophyta</taxon>
        <taxon>Bacillariophyceae</taxon>
        <taxon>Bacillariophycidae</taxon>
        <taxon>Entomoneidaceae</taxon>
        <taxon>Entomoneis</taxon>
    </lineage>
</organism>
<dbReference type="Gene3D" id="3.30.420.10">
    <property type="entry name" value="Ribonuclease H-like superfamily/Ribonuclease H"/>
    <property type="match status" value="1"/>
</dbReference>